<evidence type="ECO:0000313" key="2">
    <source>
        <dbReference type="EMBL" id="MVQ39869.1"/>
    </source>
</evidence>
<accession>A0ABW9UKN9</accession>
<evidence type="ECO:0000313" key="3">
    <source>
        <dbReference type="Proteomes" id="UP000467637"/>
    </source>
</evidence>
<organism evidence="2 3">
    <name type="scientific">Paenibacillus anseongense</name>
    <dbReference type="NCBI Taxonomy" id="2682845"/>
    <lineage>
        <taxon>Bacteria</taxon>
        <taxon>Bacillati</taxon>
        <taxon>Bacillota</taxon>
        <taxon>Bacilli</taxon>
        <taxon>Bacillales</taxon>
        <taxon>Paenibacillaceae</taxon>
        <taxon>Paenibacillus</taxon>
    </lineage>
</organism>
<dbReference type="EMBL" id="WSEM01000039">
    <property type="protein sequence ID" value="MVQ39869.1"/>
    <property type="molecule type" value="Genomic_DNA"/>
</dbReference>
<proteinExistence type="predicted"/>
<reference evidence="2 3" key="1">
    <citation type="submission" date="2019-12" db="EMBL/GenBank/DDBJ databases">
        <authorList>
            <person name="Huq M.A."/>
        </authorList>
    </citation>
    <scope>NUCLEOTIDE SEQUENCE [LARGE SCALE GENOMIC DNA]</scope>
    <source>
        <strain evidence="2 3">MAH-34</strain>
    </source>
</reference>
<name>A0ABW9UKN9_9BACL</name>
<keyword evidence="3" id="KW-1185">Reference proteome</keyword>
<evidence type="ECO:0000259" key="1">
    <source>
        <dbReference type="Pfam" id="PF24693"/>
    </source>
</evidence>
<protein>
    <recommendedName>
        <fullName evidence="1">DUF7660 domain-containing protein</fullName>
    </recommendedName>
</protein>
<sequence>MNSKNVSTKKDLITFLNTLRHDLIENTASWENQTLESFLEAMEAWLSDSNSASSTPTWSIFATSLLAGKAYE</sequence>
<feature type="domain" description="DUF7660" evidence="1">
    <location>
        <begin position="8"/>
        <end position="72"/>
    </location>
</feature>
<gene>
    <name evidence="2" type="ORF">GON05_35340</name>
</gene>
<dbReference type="InterPro" id="IPR056077">
    <property type="entry name" value="DUF7660"/>
</dbReference>
<dbReference type="Pfam" id="PF24693">
    <property type="entry name" value="DUF7660"/>
    <property type="match status" value="1"/>
</dbReference>
<dbReference type="Proteomes" id="UP000467637">
    <property type="component" value="Unassembled WGS sequence"/>
</dbReference>
<comment type="caution">
    <text evidence="2">The sequence shown here is derived from an EMBL/GenBank/DDBJ whole genome shotgun (WGS) entry which is preliminary data.</text>
</comment>